<proteinExistence type="predicted"/>
<organism evidence="1 2">
    <name type="scientific">Cohnella cellulosilytica</name>
    <dbReference type="NCBI Taxonomy" id="986710"/>
    <lineage>
        <taxon>Bacteria</taxon>
        <taxon>Bacillati</taxon>
        <taxon>Bacillota</taxon>
        <taxon>Bacilli</taxon>
        <taxon>Bacillales</taxon>
        <taxon>Paenibacillaceae</taxon>
        <taxon>Cohnella</taxon>
    </lineage>
</organism>
<dbReference type="SUPFAM" id="SSF46955">
    <property type="entry name" value="Putative DNA-binding domain"/>
    <property type="match status" value="1"/>
</dbReference>
<comment type="caution">
    <text evidence="1">The sequence shown here is derived from an EMBL/GenBank/DDBJ whole genome shotgun (WGS) entry which is preliminary data.</text>
</comment>
<dbReference type="RefSeq" id="WP_378053204.1">
    <property type="nucleotide sequence ID" value="NZ_JBHMDN010000073.1"/>
</dbReference>
<dbReference type="Proteomes" id="UP001596378">
    <property type="component" value="Unassembled WGS sequence"/>
</dbReference>
<protein>
    <recommendedName>
        <fullName evidence="3">Helix-turn-helix domain-containing protein</fullName>
    </recommendedName>
</protein>
<evidence type="ECO:0000313" key="2">
    <source>
        <dbReference type="Proteomes" id="UP001596378"/>
    </source>
</evidence>
<dbReference type="InterPro" id="IPR009061">
    <property type="entry name" value="DNA-bd_dom_put_sf"/>
</dbReference>
<evidence type="ECO:0000313" key="1">
    <source>
        <dbReference type="EMBL" id="MFC7150810.1"/>
    </source>
</evidence>
<reference evidence="2" key="1">
    <citation type="journal article" date="2019" name="Int. J. Syst. Evol. Microbiol.">
        <title>The Global Catalogue of Microorganisms (GCM) 10K type strain sequencing project: providing services to taxonomists for standard genome sequencing and annotation.</title>
        <authorList>
            <consortium name="The Broad Institute Genomics Platform"/>
            <consortium name="The Broad Institute Genome Sequencing Center for Infectious Disease"/>
            <person name="Wu L."/>
            <person name="Ma J."/>
        </authorList>
    </citation>
    <scope>NUCLEOTIDE SEQUENCE [LARGE SCALE GENOMIC DNA]</scope>
    <source>
        <strain evidence="2">KCTC 12907</strain>
    </source>
</reference>
<name>A0ABW2FFU4_9BACL</name>
<keyword evidence="2" id="KW-1185">Reference proteome</keyword>
<dbReference type="EMBL" id="JBHTAI010000012">
    <property type="protein sequence ID" value="MFC7150810.1"/>
    <property type="molecule type" value="Genomic_DNA"/>
</dbReference>
<evidence type="ECO:0008006" key="3">
    <source>
        <dbReference type="Google" id="ProtNLM"/>
    </source>
</evidence>
<sequence length="207" mass="24117">MTTTEARRQAKELALEVLGKPDHEIVSVNARTIKGLMHLMRDYAVLTHATDPETEVAEAVERLINLIDLNESSTPQQTSDYYKTSQLADYFGVSVTAINNWIDEGRFIGYRREPRKHAKIPHNTPFQHRDGRIEPLGHVIERCLKQENESFASYDEKMMLLNEIETLRQKYGGRAYEDIFNLDDPSPEQEQDASRWRFYRMRLDDLS</sequence>
<accession>A0ABW2FFU4</accession>
<gene>
    <name evidence="1" type="ORF">ACFQMJ_19935</name>
</gene>